<feature type="transmembrane region" description="Helical" evidence="5">
    <location>
        <begin position="249"/>
        <end position="268"/>
    </location>
</feature>
<dbReference type="RefSeq" id="WP_204423969.1">
    <property type="nucleotide sequence ID" value="NZ_CP070228.1"/>
</dbReference>
<evidence type="ECO:0000256" key="2">
    <source>
        <dbReference type="ARBA" id="ARBA00022692"/>
    </source>
</evidence>
<dbReference type="SUPFAM" id="SSF90123">
    <property type="entry name" value="ABC transporter transmembrane region"/>
    <property type="match status" value="1"/>
</dbReference>
<dbReference type="Gene3D" id="1.20.1560.10">
    <property type="entry name" value="ABC transporter type 1, transmembrane domain"/>
    <property type="match status" value="1"/>
</dbReference>
<keyword evidence="8" id="KW-0067">ATP-binding</keyword>
<dbReference type="Proteomes" id="UP000602653">
    <property type="component" value="Chromosome"/>
</dbReference>
<evidence type="ECO:0000313" key="8">
    <source>
        <dbReference type="EMBL" id="QRV01882.1"/>
    </source>
</evidence>
<keyword evidence="4 5" id="KW-0472">Membrane</keyword>
<dbReference type="InterPro" id="IPR003439">
    <property type="entry name" value="ABC_transporter-like_ATP-bd"/>
</dbReference>
<feature type="transmembrane region" description="Helical" evidence="5">
    <location>
        <begin position="12"/>
        <end position="32"/>
    </location>
</feature>
<evidence type="ECO:0000256" key="5">
    <source>
        <dbReference type="SAM" id="Phobius"/>
    </source>
</evidence>
<evidence type="ECO:0000259" key="6">
    <source>
        <dbReference type="PROSITE" id="PS50893"/>
    </source>
</evidence>
<keyword evidence="2 5" id="KW-0812">Transmembrane</keyword>
<gene>
    <name evidence="8" type="ORF">JTE88_07305</name>
</gene>
<feature type="domain" description="ABC transporter" evidence="6">
    <location>
        <begin position="410"/>
        <end position="687"/>
    </location>
</feature>
<dbReference type="InterPro" id="IPR039421">
    <property type="entry name" value="Type_1_exporter"/>
</dbReference>
<dbReference type="EMBL" id="CP070228">
    <property type="protein sequence ID" value="QRV01882.1"/>
    <property type="molecule type" value="Genomic_DNA"/>
</dbReference>
<feature type="transmembrane region" description="Helical" evidence="5">
    <location>
        <begin position="366"/>
        <end position="390"/>
    </location>
</feature>
<evidence type="ECO:0000256" key="3">
    <source>
        <dbReference type="ARBA" id="ARBA00022989"/>
    </source>
</evidence>
<dbReference type="Gene3D" id="3.40.50.300">
    <property type="entry name" value="P-loop containing nucleotide triphosphate hydrolases"/>
    <property type="match status" value="1"/>
</dbReference>
<proteinExistence type="predicted"/>
<evidence type="ECO:0000256" key="4">
    <source>
        <dbReference type="ARBA" id="ARBA00023136"/>
    </source>
</evidence>
<dbReference type="InterPro" id="IPR011527">
    <property type="entry name" value="ABC1_TM_dom"/>
</dbReference>
<dbReference type="PANTHER" id="PTHR43394">
    <property type="entry name" value="ATP-DEPENDENT PERMEASE MDL1, MITOCHONDRIAL"/>
    <property type="match status" value="1"/>
</dbReference>
<dbReference type="SUPFAM" id="SSF52540">
    <property type="entry name" value="P-loop containing nucleoside triphosphate hydrolases"/>
    <property type="match status" value="1"/>
</dbReference>
<feature type="transmembrane region" description="Helical" evidence="5">
    <location>
        <begin position="221"/>
        <end position="243"/>
    </location>
</feature>
<evidence type="ECO:0000256" key="1">
    <source>
        <dbReference type="ARBA" id="ARBA00004651"/>
    </source>
</evidence>
<evidence type="ECO:0000259" key="7">
    <source>
        <dbReference type="PROSITE" id="PS50929"/>
    </source>
</evidence>
<keyword evidence="8" id="KW-0547">Nucleotide-binding</keyword>
<feature type="transmembrane region" description="Helical" evidence="5">
    <location>
        <begin position="109"/>
        <end position="132"/>
    </location>
</feature>
<dbReference type="CDD" id="cd07346">
    <property type="entry name" value="ABC_6TM_exporters"/>
    <property type="match status" value="1"/>
</dbReference>
<organism evidence="8 9">
    <name type="scientific">Arcanobacterium phocisimile</name>
    <dbReference type="NCBI Taxonomy" id="1302235"/>
    <lineage>
        <taxon>Bacteria</taxon>
        <taxon>Bacillati</taxon>
        <taxon>Actinomycetota</taxon>
        <taxon>Actinomycetes</taxon>
        <taxon>Actinomycetales</taxon>
        <taxon>Actinomycetaceae</taxon>
        <taxon>Arcanobacterium</taxon>
    </lineage>
</organism>
<keyword evidence="3 5" id="KW-1133">Transmembrane helix</keyword>
<dbReference type="InterPro" id="IPR017871">
    <property type="entry name" value="ABC_transporter-like_CS"/>
</dbReference>
<dbReference type="Pfam" id="PF00664">
    <property type="entry name" value="ABC_membrane"/>
    <property type="match status" value="1"/>
</dbReference>
<comment type="subcellular location">
    <subcellularLocation>
        <location evidence="1">Cell membrane</location>
        <topology evidence="1">Multi-pass membrane protein</topology>
    </subcellularLocation>
</comment>
<dbReference type="GO" id="GO:0005524">
    <property type="term" value="F:ATP binding"/>
    <property type="evidence" value="ECO:0007669"/>
    <property type="project" value="UniProtKB-KW"/>
</dbReference>
<feature type="transmembrane region" description="Helical" evidence="5">
    <location>
        <begin position="327"/>
        <end position="354"/>
    </location>
</feature>
<dbReference type="Pfam" id="PF00005">
    <property type="entry name" value="ABC_tran"/>
    <property type="match status" value="1"/>
</dbReference>
<feature type="transmembrane region" description="Helical" evidence="5">
    <location>
        <begin position="152"/>
        <end position="176"/>
    </location>
</feature>
<accession>A0ABX7IFQ8</accession>
<dbReference type="PROSITE" id="PS50893">
    <property type="entry name" value="ABC_TRANSPORTER_2"/>
    <property type="match status" value="1"/>
</dbReference>
<sequence>MRPTRPDRYVSAGLVVSVSVLLTTLRSLNVFLATPQRKFTMVAQFFRNTHTMTSSTFKKIQKTRHSSVTSRKFELGPQPRNWPEFLEFSATPVANHRSLLWSTVKVNRGLLLCAFVMSLLMFVGSALIPWALGIFLDSGLERGMTSALIPGGLILTSVILVRAIGSFSELVLVASWMRGDFGWRRTIIRHISTIRGGGREQIPAGEIVASVTSDTEKIGNFLYGVPAIAASAASFFVIAVMMLRTNLELGLIVVIGLPIAILAMSLLIKPLHQRLSANREERGKLTTLASDAVVGLRVLRGVGGEDTYNVRYRAQSEHVMDTGIRTAFIQAILGGLTTAVPAIFTVVVISLGLWEVYAGQLTYGELVAFFGYTVYLSVPVSSATQFLQIFTDARVGARRTSRIMDSTPLTSDNDVDPTVCEPRWESASLTDQTANITIAAGKLTVIVSAQPEISAKLAQRLARTDDQYPVLVQWEDESGHHSVHLSDIALAQVRQAVVFSGATAQLFQGRLRSNLAGSRAELPQVRSVADQMHDTGDGSGTAHREHMLHPDMPTEDVLDAALSVADAHDIVLGLTDGLDDYVAERGRSLSGGQRQRIALARALVTQAPILIAVEPTSAVDSHTEMRIASALRTQRAGRTTVIVSVSPIVLHQSDEVIVLNPDGSERMRGTYEHVAADPYVHAIVHRGQEETQEHQV</sequence>
<protein>
    <submittedName>
        <fullName evidence="8">ABC transporter ATP-binding protein</fullName>
    </submittedName>
</protein>
<name>A0ABX7IFQ8_9ACTO</name>
<reference evidence="8 9" key="1">
    <citation type="submission" date="2021-02" db="EMBL/GenBank/DDBJ databases">
        <title>Complete Genome Sequence of Arcanobacterium phocisimile strain DSM 26142T from a harbour seal.</title>
        <authorList>
            <person name="Borowiak M."/>
            <person name="Alssahen M."/>
            <person name="Malorny B."/>
            <person name="Laemmler C."/>
            <person name="Siebert U."/>
            <person name="Ploetz M."/>
            <person name="Abdulmawjood A."/>
        </authorList>
    </citation>
    <scope>NUCLEOTIDE SEQUENCE [LARGE SCALE GENOMIC DNA]</scope>
    <source>
        <strain evidence="8 9">DSM 26142</strain>
    </source>
</reference>
<dbReference type="InterPro" id="IPR027417">
    <property type="entry name" value="P-loop_NTPase"/>
</dbReference>
<dbReference type="PROSITE" id="PS00211">
    <property type="entry name" value="ABC_TRANSPORTER_1"/>
    <property type="match status" value="1"/>
</dbReference>
<dbReference type="PANTHER" id="PTHR43394:SF1">
    <property type="entry name" value="ATP-BINDING CASSETTE SUB-FAMILY B MEMBER 10, MITOCHONDRIAL"/>
    <property type="match status" value="1"/>
</dbReference>
<evidence type="ECO:0000313" key="9">
    <source>
        <dbReference type="Proteomes" id="UP000602653"/>
    </source>
</evidence>
<dbReference type="InterPro" id="IPR036640">
    <property type="entry name" value="ABC1_TM_sf"/>
</dbReference>
<keyword evidence="9" id="KW-1185">Reference proteome</keyword>
<feature type="domain" description="ABC transmembrane type-1" evidence="7">
    <location>
        <begin position="114"/>
        <end position="392"/>
    </location>
</feature>
<dbReference type="PROSITE" id="PS50929">
    <property type="entry name" value="ABC_TM1F"/>
    <property type="match status" value="1"/>
</dbReference>